<feature type="transmembrane region" description="Helical" evidence="7">
    <location>
        <begin position="6"/>
        <end position="26"/>
    </location>
</feature>
<sequence>MQDILIIIIRTFILYWFILLIFRLMGKREVGELSIFDLVVFLLIAEVAGFSLDDPHSSFINAIVPVLMLFFIQMGVSYFSLKSKKFRDVMEGEPSILIREGIIVEKEMRKQRYNLDDLLQQLREQQIGSIQTVSYAFLESSGNLSVFKKEGEQYVFPLIIDGEIQQRHLEHIGKNEKWLIQQLEQLQIMSYKKIFYCSYENEELYIQLKTSFK</sequence>
<feature type="transmembrane region" description="Helical" evidence="7">
    <location>
        <begin position="58"/>
        <end position="81"/>
    </location>
</feature>
<evidence type="ECO:0000313" key="10">
    <source>
        <dbReference type="Proteomes" id="UP000198734"/>
    </source>
</evidence>
<dbReference type="OrthoDB" id="1682423at2"/>
<keyword evidence="5 7" id="KW-1133">Transmembrane helix</keyword>
<keyword evidence="3" id="KW-1003">Cell membrane</keyword>
<feature type="transmembrane region" description="Helical" evidence="7">
    <location>
        <begin position="33"/>
        <end position="52"/>
    </location>
</feature>
<dbReference type="InterPro" id="IPR023090">
    <property type="entry name" value="UPF0702_alpha/beta_dom_sf"/>
</dbReference>
<dbReference type="PANTHER" id="PTHR34582:SF6">
    <property type="entry name" value="UPF0702 TRANSMEMBRANE PROTEIN YCAP"/>
    <property type="match status" value="1"/>
</dbReference>
<comment type="similarity">
    <text evidence="2">Belongs to the UPF0702 family.</text>
</comment>
<accession>A0A1I5YX07</accession>
<organism evidence="9 10">
    <name type="scientific">Psychrobacillus psychrotolerans</name>
    <dbReference type="NCBI Taxonomy" id="126156"/>
    <lineage>
        <taxon>Bacteria</taxon>
        <taxon>Bacillati</taxon>
        <taxon>Bacillota</taxon>
        <taxon>Bacilli</taxon>
        <taxon>Bacillales</taxon>
        <taxon>Bacillaceae</taxon>
        <taxon>Psychrobacillus</taxon>
    </lineage>
</organism>
<keyword evidence="4 7" id="KW-0812">Transmembrane</keyword>
<evidence type="ECO:0000256" key="1">
    <source>
        <dbReference type="ARBA" id="ARBA00004651"/>
    </source>
</evidence>
<keyword evidence="10" id="KW-1185">Reference proteome</keyword>
<evidence type="ECO:0000256" key="2">
    <source>
        <dbReference type="ARBA" id="ARBA00006448"/>
    </source>
</evidence>
<comment type="subcellular location">
    <subcellularLocation>
        <location evidence="1">Cell membrane</location>
        <topology evidence="1">Multi-pass membrane protein</topology>
    </subcellularLocation>
</comment>
<dbReference type="AlphaFoldDB" id="A0A1I5YX07"/>
<evidence type="ECO:0000256" key="6">
    <source>
        <dbReference type="ARBA" id="ARBA00023136"/>
    </source>
</evidence>
<dbReference type="EMBL" id="FOXU01000003">
    <property type="protein sequence ID" value="SFQ48555.1"/>
    <property type="molecule type" value="Genomic_DNA"/>
</dbReference>
<protein>
    <submittedName>
        <fullName evidence="9">Uncharacterized membrane protein YcaP, DUF421 family</fullName>
    </submittedName>
</protein>
<evidence type="ECO:0000313" key="9">
    <source>
        <dbReference type="EMBL" id="SFQ48555.1"/>
    </source>
</evidence>
<evidence type="ECO:0000256" key="7">
    <source>
        <dbReference type="SAM" id="Phobius"/>
    </source>
</evidence>
<feature type="domain" description="YetF C-terminal" evidence="8">
    <location>
        <begin position="82"/>
        <end position="199"/>
    </location>
</feature>
<dbReference type="STRING" id="126156.SAMN05421670_2301"/>
<dbReference type="GO" id="GO:0005886">
    <property type="term" value="C:plasma membrane"/>
    <property type="evidence" value="ECO:0007669"/>
    <property type="project" value="UniProtKB-SubCell"/>
</dbReference>
<evidence type="ECO:0000259" key="8">
    <source>
        <dbReference type="Pfam" id="PF04239"/>
    </source>
</evidence>
<evidence type="ECO:0000256" key="3">
    <source>
        <dbReference type="ARBA" id="ARBA00022475"/>
    </source>
</evidence>
<dbReference type="RefSeq" id="WP_093537028.1">
    <property type="nucleotide sequence ID" value="NZ_FOXU01000003.1"/>
</dbReference>
<dbReference type="Gene3D" id="3.30.240.20">
    <property type="entry name" value="bsu07140 like domains"/>
    <property type="match status" value="2"/>
</dbReference>
<evidence type="ECO:0000256" key="5">
    <source>
        <dbReference type="ARBA" id="ARBA00022989"/>
    </source>
</evidence>
<name>A0A1I5YX07_9BACI</name>
<dbReference type="Proteomes" id="UP000198734">
    <property type="component" value="Unassembled WGS sequence"/>
</dbReference>
<gene>
    <name evidence="9" type="ORF">SAMN05421670_2301</name>
</gene>
<dbReference type="PANTHER" id="PTHR34582">
    <property type="entry name" value="UPF0702 TRANSMEMBRANE PROTEIN YCAP"/>
    <property type="match status" value="1"/>
</dbReference>
<reference evidence="10" key="1">
    <citation type="submission" date="2016-10" db="EMBL/GenBank/DDBJ databases">
        <authorList>
            <person name="Varghese N."/>
            <person name="Submissions S."/>
        </authorList>
    </citation>
    <scope>NUCLEOTIDE SEQUENCE [LARGE SCALE GENOMIC DNA]</scope>
    <source>
        <strain evidence="10">DSM 11706</strain>
    </source>
</reference>
<proteinExistence type="inferred from homology"/>
<dbReference type="Pfam" id="PF04239">
    <property type="entry name" value="DUF421"/>
    <property type="match status" value="1"/>
</dbReference>
<keyword evidence="6 7" id="KW-0472">Membrane</keyword>
<evidence type="ECO:0000256" key="4">
    <source>
        <dbReference type="ARBA" id="ARBA00022692"/>
    </source>
</evidence>
<dbReference type="InterPro" id="IPR007353">
    <property type="entry name" value="DUF421"/>
</dbReference>